<dbReference type="Proteomes" id="UP000292052">
    <property type="component" value="Unassembled WGS sequence"/>
</dbReference>
<evidence type="ECO:0000313" key="2">
    <source>
        <dbReference type="Proteomes" id="UP000292052"/>
    </source>
</evidence>
<dbReference type="EMBL" id="QDEB01039778">
    <property type="protein sequence ID" value="RZC38832.1"/>
    <property type="molecule type" value="Genomic_DNA"/>
</dbReference>
<name>A0A482W0Z8_ASBVE</name>
<proteinExistence type="predicted"/>
<comment type="caution">
    <text evidence="1">The sequence shown here is derived from an EMBL/GenBank/DDBJ whole genome shotgun (WGS) entry which is preliminary data.</text>
</comment>
<accession>A0A482W0Z8</accession>
<feature type="non-terminal residue" evidence="1">
    <location>
        <position position="194"/>
    </location>
</feature>
<reference evidence="1 2" key="1">
    <citation type="submission" date="2017-03" db="EMBL/GenBank/DDBJ databases">
        <title>Genome of the blue death feigning beetle - Asbolus verrucosus.</title>
        <authorList>
            <person name="Rider S.D."/>
        </authorList>
    </citation>
    <scope>NUCLEOTIDE SEQUENCE [LARGE SCALE GENOMIC DNA]</scope>
    <source>
        <strain evidence="1">Butters</strain>
        <tissue evidence="1">Head and leg muscle</tissue>
    </source>
</reference>
<keyword evidence="2" id="KW-1185">Reference proteome</keyword>
<gene>
    <name evidence="1" type="ORF">BDFB_011068</name>
</gene>
<organism evidence="1 2">
    <name type="scientific">Asbolus verrucosus</name>
    <name type="common">Desert ironclad beetle</name>
    <dbReference type="NCBI Taxonomy" id="1661398"/>
    <lineage>
        <taxon>Eukaryota</taxon>
        <taxon>Metazoa</taxon>
        <taxon>Ecdysozoa</taxon>
        <taxon>Arthropoda</taxon>
        <taxon>Hexapoda</taxon>
        <taxon>Insecta</taxon>
        <taxon>Pterygota</taxon>
        <taxon>Neoptera</taxon>
        <taxon>Endopterygota</taxon>
        <taxon>Coleoptera</taxon>
        <taxon>Polyphaga</taxon>
        <taxon>Cucujiformia</taxon>
        <taxon>Tenebrionidae</taxon>
        <taxon>Pimeliinae</taxon>
        <taxon>Asbolus</taxon>
    </lineage>
</organism>
<evidence type="ECO:0000313" key="1">
    <source>
        <dbReference type="EMBL" id="RZC38832.1"/>
    </source>
</evidence>
<dbReference type="OrthoDB" id="6777438at2759"/>
<dbReference type="AlphaFoldDB" id="A0A482W0Z8"/>
<feature type="non-terminal residue" evidence="1">
    <location>
        <position position="1"/>
    </location>
</feature>
<sequence length="194" mass="23721">DPYLYNFKNTNKDKLRQALSDTDSSVLKDCSDVNLESNLFYKAIYNILDIHVPKSKSCRLKYPIWLSTHIKRTLRQKFFYRRQFKKYHRNEDLLRKSLKFDIEFAYKNYVRDIENNISNCPQKFWHYLRMKKKKILEYPQICVTESILYLVLMILSRMDYVGIVWFPHSFSYLNQLGLQRKFLKYLSYREDGVY</sequence>
<protein>
    <submittedName>
        <fullName evidence="1">Uncharacterized protein</fullName>
    </submittedName>
</protein>